<comment type="caution">
    <text evidence="1">The sequence shown here is derived from an EMBL/GenBank/DDBJ whole genome shotgun (WGS) entry which is preliminary data.</text>
</comment>
<evidence type="ECO:0000313" key="2">
    <source>
        <dbReference type="Proteomes" id="UP000322873"/>
    </source>
</evidence>
<name>A0A5M9J7I5_MONFR</name>
<dbReference type="EMBL" id="VICG01000016">
    <property type="protein sequence ID" value="KAA8563839.1"/>
    <property type="molecule type" value="Genomic_DNA"/>
</dbReference>
<organism evidence="1 2">
    <name type="scientific">Monilinia fructicola</name>
    <name type="common">Brown rot fungus</name>
    <name type="synonym">Ciboria fructicola</name>
    <dbReference type="NCBI Taxonomy" id="38448"/>
    <lineage>
        <taxon>Eukaryota</taxon>
        <taxon>Fungi</taxon>
        <taxon>Dikarya</taxon>
        <taxon>Ascomycota</taxon>
        <taxon>Pezizomycotina</taxon>
        <taxon>Leotiomycetes</taxon>
        <taxon>Helotiales</taxon>
        <taxon>Sclerotiniaceae</taxon>
        <taxon>Monilinia</taxon>
    </lineage>
</organism>
<gene>
    <name evidence="1" type="ORF">EYC84_011854</name>
</gene>
<keyword evidence="2" id="KW-1185">Reference proteome</keyword>
<proteinExistence type="predicted"/>
<accession>A0A5M9J7I5</accession>
<reference evidence="1 2" key="1">
    <citation type="submission" date="2019-06" db="EMBL/GenBank/DDBJ databases">
        <title>Genome Sequence of the Brown Rot Fungal Pathogen Monilinia fructicola.</title>
        <authorList>
            <person name="De Miccolis Angelini R.M."/>
            <person name="Landi L."/>
            <person name="Abate D."/>
            <person name="Pollastro S."/>
            <person name="Romanazzi G."/>
            <person name="Faretra F."/>
        </authorList>
    </citation>
    <scope>NUCLEOTIDE SEQUENCE [LARGE SCALE GENOMIC DNA]</scope>
    <source>
        <strain evidence="1 2">Mfrc123</strain>
    </source>
</reference>
<dbReference type="AlphaFoldDB" id="A0A5M9J7I5"/>
<dbReference type="Proteomes" id="UP000322873">
    <property type="component" value="Unassembled WGS sequence"/>
</dbReference>
<sequence length="86" mass="10079">MKSTHSHVLLEARRYSLLLGHYRLLVSSKGITFLFSGKWTLACPFERSSNAWLLRNLRGTYRMKSDRLYGIMLHHTKFQISMPAHN</sequence>
<protein>
    <submittedName>
        <fullName evidence="1">Uncharacterized protein</fullName>
    </submittedName>
</protein>
<evidence type="ECO:0000313" key="1">
    <source>
        <dbReference type="EMBL" id="KAA8563839.1"/>
    </source>
</evidence>